<keyword evidence="5" id="KW-1185">Reference proteome</keyword>
<keyword evidence="2" id="KW-0238">DNA-binding</keyword>
<dbReference type="RefSeq" id="WP_008681518.1">
    <property type="nucleotide sequence ID" value="NZ_ANOH01000263.1"/>
</dbReference>
<dbReference type="InterPro" id="IPR044946">
    <property type="entry name" value="Restrct_endonuc_typeI_TRD_sf"/>
</dbReference>
<dbReference type="SUPFAM" id="SSF116734">
    <property type="entry name" value="DNA methylase specificity domain"/>
    <property type="match status" value="1"/>
</dbReference>
<feature type="compositionally biased region" description="Basic and acidic residues" evidence="3">
    <location>
        <begin position="211"/>
        <end position="223"/>
    </location>
</feature>
<accession>M5UA06</accession>
<name>M5UA06_9BACT</name>
<gene>
    <name evidence="4" type="ORF">RSSM_03797</name>
</gene>
<dbReference type="GO" id="GO:0003677">
    <property type="term" value="F:DNA binding"/>
    <property type="evidence" value="ECO:0007669"/>
    <property type="project" value="UniProtKB-KW"/>
</dbReference>
<dbReference type="Proteomes" id="UP000011885">
    <property type="component" value="Unassembled WGS sequence"/>
</dbReference>
<dbReference type="Gene3D" id="3.90.220.20">
    <property type="entry name" value="DNA methylase specificity domains"/>
    <property type="match status" value="1"/>
</dbReference>
<keyword evidence="1" id="KW-0680">Restriction system</keyword>
<protein>
    <submittedName>
        <fullName evidence="4">Type I restriction-modification system</fullName>
    </submittedName>
</protein>
<organism evidence="4 5">
    <name type="scientific">Rhodopirellula sallentina SM41</name>
    <dbReference type="NCBI Taxonomy" id="1263870"/>
    <lineage>
        <taxon>Bacteria</taxon>
        <taxon>Pseudomonadati</taxon>
        <taxon>Planctomycetota</taxon>
        <taxon>Planctomycetia</taxon>
        <taxon>Pirellulales</taxon>
        <taxon>Pirellulaceae</taxon>
        <taxon>Rhodopirellula</taxon>
    </lineage>
</organism>
<evidence type="ECO:0000256" key="1">
    <source>
        <dbReference type="ARBA" id="ARBA00022747"/>
    </source>
</evidence>
<evidence type="ECO:0000313" key="5">
    <source>
        <dbReference type="Proteomes" id="UP000011885"/>
    </source>
</evidence>
<dbReference type="EMBL" id="ANOH01000263">
    <property type="protein sequence ID" value="EMI54681.1"/>
    <property type="molecule type" value="Genomic_DNA"/>
</dbReference>
<dbReference type="PATRIC" id="fig|1263870.3.peg.4029"/>
<evidence type="ECO:0000256" key="3">
    <source>
        <dbReference type="SAM" id="MobiDB-lite"/>
    </source>
</evidence>
<comment type="caution">
    <text evidence="4">The sequence shown here is derived from an EMBL/GenBank/DDBJ whole genome shotgun (WGS) entry which is preliminary data.</text>
</comment>
<dbReference type="AlphaFoldDB" id="M5UA06"/>
<evidence type="ECO:0000256" key="2">
    <source>
        <dbReference type="ARBA" id="ARBA00023125"/>
    </source>
</evidence>
<dbReference type="GO" id="GO:0009307">
    <property type="term" value="P:DNA restriction-modification system"/>
    <property type="evidence" value="ECO:0007669"/>
    <property type="project" value="UniProtKB-KW"/>
</dbReference>
<evidence type="ECO:0000313" key="4">
    <source>
        <dbReference type="EMBL" id="EMI54681.1"/>
    </source>
</evidence>
<reference evidence="4 5" key="1">
    <citation type="journal article" date="2013" name="Mar. Genomics">
        <title>Expression of sulfatases in Rhodopirellula baltica and the diversity of sulfatases in the genus Rhodopirellula.</title>
        <authorList>
            <person name="Wegner C.E."/>
            <person name="Richter-Heitmann T."/>
            <person name="Klindworth A."/>
            <person name="Klockow C."/>
            <person name="Richter M."/>
            <person name="Achstetter T."/>
            <person name="Glockner F.O."/>
            <person name="Harder J."/>
        </authorList>
    </citation>
    <scope>NUCLEOTIDE SEQUENCE [LARGE SCALE GENOMIC DNA]</scope>
    <source>
        <strain evidence="4 5">SM41</strain>
    </source>
</reference>
<proteinExistence type="predicted"/>
<dbReference type="OrthoDB" id="9795776at2"/>
<sequence length="251" mass="28375">MTLASYDDLQDTGVKWLGEVPAHWNVGRFRHHFRESPEKIDKEVVGVMLSVSGYRGIEIKEYDDENRRRLDEELVGYRIVRVGQLVVNSMWLNAAGLGVSAFEGHVSPAYRCYWIGDGINLRYVHHLMRSAVYVDAYTCMAQGIRPNSLQLSRTDLMNLPVLIPPPDRAKGDLVVPRCGNVEDRRFGVGAASFDRVAEGKASGGHQSRGHQRPEPERPHETLRHPMARRCPAALEDNPLKTRNFPHCRLPS</sequence>
<feature type="region of interest" description="Disordered" evidence="3">
    <location>
        <begin position="197"/>
        <end position="225"/>
    </location>
</feature>